<evidence type="ECO:0000256" key="1">
    <source>
        <dbReference type="SAM" id="MobiDB-lite"/>
    </source>
</evidence>
<sequence length="533" mass="59581">MVVTATTVKNDLRTPIEVNIGSDLWQTIYPERFCQVELEVVRVRLVEDPGVKGSYQVEGGGCPGCLLRASSDFEAFSRHAQDKDSAEQREVEEEAKRREEAKRKKKEMIQNMAAEKRNQATGWFARCFSFVCLCLIPATGVVYLSTFPPKSSVMAACFAASTVPICGSLSCWVAIVGSNKYGLGVLTFGKHEARYRWASRLTGGLAMAAVVYRSVRNAQHGFWWTALIVCPAAFCGCFAWCPVALRVAHWHQKTTLEWEHTQAQREVGNRTIRFEGSVIKEQGRPCVASWPGKYAAAWDALVSQSRDGDVSAAVVFLPEGTDDYGVHDNIPTDEGLYGTCWCTPLYGEEKPWGCRWFSNWKENIETAVQSEAVLEVYYFVEHVGRGKVASFNAAGDENLKRETLNQKQKRFEQSPEFKQALDAGLGNLSKDLRGDSSSPYSREVRRLFLASLPEPERRFLEDFEGLGNSQKAEVAWLERKGYAYQEVDVSVWLRGEGGETYVPAFAEQKVSQKQAQVTADSTSQHAPDIITHL</sequence>
<proteinExistence type="predicted"/>
<dbReference type="Proteomes" id="UP000604046">
    <property type="component" value="Unassembled WGS sequence"/>
</dbReference>
<feature type="compositionally biased region" description="Basic and acidic residues" evidence="1">
    <location>
        <begin position="79"/>
        <end position="102"/>
    </location>
</feature>
<name>A0A812UZU5_9DINO</name>
<feature type="transmembrane region" description="Helical" evidence="2">
    <location>
        <begin position="123"/>
        <end position="147"/>
    </location>
</feature>
<gene>
    <name evidence="3" type="ORF">SNAT2548_LOCUS34651</name>
</gene>
<keyword evidence="2" id="KW-0812">Transmembrane</keyword>
<protein>
    <submittedName>
        <fullName evidence="3">Uncharacterized protein</fullName>
    </submittedName>
</protein>
<keyword evidence="2" id="KW-0472">Membrane</keyword>
<organism evidence="3 4">
    <name type="scientific">Symbiodinium natans</name>
    <dbReference type="NCBI Taxonomy" id="878477"/>
    <lineage>
        <taxon>Eukaryota</taxon>
        <taxon>Sar</taxon>
        <taxon>Alveolata</taxon>
        <taxon>Dinophyceae</taxon>
        <taxon>Suessiales</taxon>
        <taxon>Symbiodiniaceae</taxon>
        <taxon>Symbiodinium</taxon>
    </lineage>
</organism>
<dbReference type="EMBL" id="CAJNDS010002821">
    <property type="protein sequence ID" value="CAE7609521.1"/>
    <property type="molecule type" value="Genomic_DNA"/>
</dbReference>
<evidence type="ECO:0000256" key="2">
    <source>
        <dbReference type="SAM" id="Phobius"/>
    </source>
</evidence>
<accession>A0A812UZU5</accession>
<dbReference type="OrthoDB" id="439225at2759"/>
<evidence type="ECO:0000313" key="4">
    <source>
        <dbReference type="Proteomes" id="UP000604046"/>
    </source>
</evidence>
<keyword evidence="2" id="KW-1133">Transmembrane helix</keyword>
<evidence type="ECO:0000313" key="3">
    <source>
        <dbReference type="EMBL" id="CAE7609521.1"/>
    </source>
</evidence>
<reference evidence="3" key="1">
    <citation type="submission" date="2021-02" db="EMBL/GenBank/DDBJ databases">
        <authorList>
            <person name="Dougan E. K."/>
            <person name="Rhodes N."/>
            <person name="Thang M."/>
            <person name="Chan C."/>
        </authorList>
    </citation>
    <scope>NUCLEOTIDE SEQUENCE</scope>
</reference>
<dbReference type="AlphaFoldDB" id="A0A812UZU5"/>
<feature type="transmembrane region" description="Helical" evidence="2">
    <location>
        <begin position="221"/>
        <end position="245"/>
    </location>
</feature>
<keyword evidence="4" id="KW-1185">Reference proteome</keyword>
<comment type="caution">
    <text evidence="3">The sequence shown here is derived from an EMBL/GenBank/DDBJ whole genome shotgun (WGS) entry which is preliminary data.</text>
</comment>
<feature type="transmembrane region" description="Helical" evidence="2">
    <location>
        <begin position="153"/>
        <end position="176"/>
    </location>
</feature>
<feature type="region of interest" description="Disordered" evidence="1">
    <location>
        <begin position="79"/>
        <end position="105"/>
    </location>
</feature>